<evidence type="ECO:0000256" key="1">
    <source>
        <dbReference type="ARBA" id="ARBA00022679"/>
    </source>
</evidence>
<feature type="compositionally biased region" description="Acidic residues" evidence="3">
    <location>
        <begin position="1"/>
        <end position="12"/>
    </location>
</feature>
<dbReference type="Gene3D" id="3.10.110.10">
    <property type="entry name" value="Ubiquitin Conjugating Enzyme"/>
    <property type="match status" value="2"/>
</dbReference>
<feature type="domain" description="UBC core" evidence="4">
    <location>
        <begin position="561"/>
        <end position="728"/>
    </location>
</feature>
<dbReference type="AlphaFoldDB" id="A0AAV1HXQ7"/>
<dbReference type="InterPro" id="IPR000608">
    <property type="entry name" value="UBC"/>
</dbReference>
<accession>A0AAV1HXQ7</accession>
<proteinExistence type="predicted"/>
<name>A0AAV1HXQ7_9CHLO</name>
<feature type="compositionally biased region" description="Polar residues" evidence="3">
    <location>
        <begin position="498"/>
        <end position="517"/>
    </location>
</feature>
<feature type="compositionally biased region" description="Low complexity" evidence="3">
    <location>
        <begin position="13"/>
        <end position="25"/>
    </location>
</feature>
<evidence type="ECO:0000313" key="6">
    <source>
        <dbReference type="Proteomes" id="UP001314263"/>
    </source>
</evidence>
<dbReference type="Proteomes" id="UP001314263">
    <property type="component" value="Unassembled WGS sequence"/>
</dbReference>
<evidence type="ECO:0000256" key="2">
    <source>
        <dbReference type="ARBA" id="ARBA00022786"/>
    </source>
</evidence>
<feature type="compositionally biased region" description="Low complexity" evidence="3">
    <location>
        <begin position="347"/>
        <end position="358"/>
    </location>
</feature>
<feature type="region of interest" description="Disordered" evidence="3">
    <location>
        <begin position="1"/>
        <end position="28"/>
    </location>
</feature>
<reference evidence="5 6" key="1">
    <citation type="submission" date="2023-10" db="EMBL/GenBank/DDBJ databases">
        <authorList>
            <person name="Maclean D."/>
            <person name="Macfadyen A."/>
        </authorList>
    </citation>
    <scope>NUCLEOTIDE SEQUENCE [LARGE SCALE GENOMIC DNA]</scope>
</reference>
<evidence type="ECO:0000313" key="5">
    <source>
        <dbReference type="EMBL" id="CAK0751151.1"/>
    </source>
</evidence>
<dbReference type="PROSITE" id="PS50127">
    <property type="entry name" value="UBC_2"/>
    <property type="match status" value="1"/>
</dbReference>
<dbReference type="SUPFAM" id="SSF54495">
    <property type="entry name" value="UBC-like"/>
    <property type="match status" value="2"/>
</dbReference>
<dbReference type="PANTHER" id="PTHR46116">
    <property type="entry name" value="(E3-INDEPENDENT) E2 UBIQUITIN-CONJUGATING ENZYME"/>
    <property type="match status" value="1"/>
</dbReference>
<evidence type="ECO:0000259" key="4">
    <source>
        <dbReference type="PROSITE" id="PS50127"/>
    </source>
</evidence>
<dbReference type="GO" id="GO:0016740">
    <property type="term" value="F:transferase activity"/>
    <property type="evidence" value="ECO:0007669"/>
    <property type="project" value="UniProtKB-KW"/>
</dbReference>
<feature type="region of interest" description="Disordered" evidence="3">
    <location>
        <begin position="347"/>
        <end position="369"/>
    </location>
</feature>
<dbReference type="SMART" id="SM00212">
    <property type="entry name" value="UBCc"/>
    <property type="match status" value="1"/>
</dbReference>
<feature type="region of interest" description="Disordered" evidence="3">
    <location>
        <begin position="498"/>
        <end position="521"/>
    </location>
</feature>
<keyword evidence="2" id="KW-0833">Ubl conjugation pathway</keyword>
<keyword evidence="6" id="KW-1185">Reference proteome</keyword>
<gene>
    <name evidence="5" type="ORF">CVIRNUC_002046</name>
</gene>
<evidence type="ECO:0000256" key="3">
    <source>
        <dbReference type="SAM" id="MobiDB-lite"/>
    </source>
</evidence>
<organism evidence="5 6">
    <name type="scientific">Coccomyxa viridis</name>
    <dbReference type="NCBI Taxonomy" id="1274662"/>
    <lineage>
        <taxon>Eukaryota</taxon>
        <taxon>Viridiplantae</taxon>
        <taxon>Chlorophyta</taxon>
        <taxon>core chlorophytes</taxon>
        <taxon>Trebouxiophyceae</taxon>
        <taxon>Trebouxiophyceae incertae sedis</taxon>
        <taxon>Coccomyxaceae</taxon>
        <taxon>Coccomyxa</taxon>
    </lineage>
</organism>
<dbReference type="CDD" id="cd23810">
    <property type="entry name" value="UBCc_BIRC6"/>
    <property type="match status" value="1"/>
</dbReference>
<dbReference type="EMBL" id="CAUYUE010000003">
    <property type="protein sequence ID" value="CAK0751151.1"/>
    <property type="molecule type" value="Genomic_DNA"/>
</dbReference>
<dbReference type="CDD" id="cd23802">
    <property type="entry name" value="UBCc_UBE2Q"/>
    <property type="match status" value="1"/>
</dbReference>
<sequence length="790" mass="87269">MAEIAADEENDGASDGSGSEAGFFDMGDDKDDVQLMREVLQKVSRWTKLEDKREHLENEHKAQAELDAGRGAYLPEVQTHLEEVASRNQIFNVREAFAMLSRELSDMMRDKSMPCTIDAVEDDAYHWEIAFKGFDPSSLLAQDLEELEQRHGQSAVVLRMEFKRGLHPFYPPAIRLLRPRCAAPLLGALSSHPMLRLRNWDPWRPQRDLIQQLRLFLQSHARICIESALNAPGVENAYLDIEKLLAKLEALTGVLPAGHQQFEAIYSGRLTGVDEQHLLALAPSNKRPKTADAHRRAWAAGTGYSSGHHSAGPVWDVQKARLAQSAQDAELKRVFSLLASAMAPRQSARSSARASAKPRSSERADMSSDEAAQAIRESCLVPFLEAELSQASFTDMGNRSMYYVDLLRVVSCLAVPKHASLLFTSQTPAAATEKGKTVFGNLCTLQRQASHFLSVLQASRHPTTPPVASAAAPQDEHAAAVEENTVKQMAERIIQTHKQAQSLEAGQRHGSATSDSQGPVAGSDEAYVAAMRPLQLGFLEGIASNHKYREKPRAEGAQPRPRTVRLGKEIASLSADLPLSPTSSVFVRVDEQNATLWRALITGPAGTPYSGGCFMFDIYFQPEYPSVPPLVLITTTGGGSVRFGPNLYNCGKVCLSLLGTWSGGRGEGWDLSVSTTLQVLVSIQSLIFVDEPYYCEPGFEAQMHTATGNKASKAYTLDIREQTMHWAIWQQMKSPPKGFEDVVRTHFKQRQKHVRETCQQWVDEATADNAACAPRMAKFLRDIKQELAKR</sequence>
<comment type="caution">
    <text evidence="5">The sequence shown here is derived from an EMBL/GenBank/DDBJ whole genome shotgun (WGS) entry which is preliminary data.</text>
</comment>
<dbReference type="PANTHER" id="PTHR46116:SF39">
    <property type="entry name" value="BACULOVIRAL IAP REPEAT-CONTAINING PROTEIN 6"/>
    <property type="match status" value="1"/>
</dbReference>
<dbReference type="InterPro" id="IPR016135">
    <property type="entry name" value="UBQ-conjugating_enzyme/RWD"/>
</dbReference>
<protein>
    <recommendedName>
        <fullName evidence="4">UBC core domain-containing protein</fullName>
    </recommendedName>
</protein>
<keyword evidence="1" id="KW-0808">Transferase</keyword>
<dbReference type="Pfam" id="PF00179">
    <property type="entry name" value="UQ_con"/>
    <property type="match status" value="1"/>
</dbReference>